<proteinExistence type="predicted"/>
<protein>
    <submittedName>
        <fullName evidence="1">Uncharacterized protein</fullName>
    </submittedName>
</protein>
<gene>
    <name evidence="1" type="ORF">SDC9_08656</name>
</gene>
<reference evidence="1" key="1">
    <citation type="submission" date="2019-08" db="EMBL/GenBank/DDBJ databases">
        <authorList>
            <person name="Kucharzyk K."/>
            <person name="Murdoch R.W."/>
            <person name="Higgins S."/>
            <person name="Loffler F."/>
        </authorList>
    </citation>
    <scope>NUCLEOTIDE SEQUENCE</scope>
</reference>
<dbReference type="AlphaFoldDB" id="A0A644T7W5"/>
<comment type="caution">
    <text evidence="1">The sequence shown here is derived from an EMBL/GenBank/DDBJ whole genome shotgun (WGS) entry which is preliminary data.</text>
</comment>
<organism evidence="1">
    <name type="scientific">bioreactor metagenome</name>
    <dbReference type="NCBI Taxonomy" id="1076179"/>
    <lineage>
        <taxon>unclassified sequences</taxon>
        <taxon>metagenomes</taxon>
        <taxon>ecological metagenomes</taxon>
    </lineage>
</organism>
<evidence type="ECO:0000313" key="1">
    <source>
        <dbReference type="EMBL" id="MPL63036.1"/>
    </source>
</evidence>
<sequence>MFTRIEPGTVMIKVEPDIQEALNRYSNIDISRLARNKWALENHPVFIIIGRRKHQIAIIAQAHGVRLSVGF</sequence>
<name>A0A644T7W5_9ZZZZ</name>
<dbReference type="EMBL" id="VSSQ01000020">
    <property type="protein sequence ID" value="MPL63036.1"/>
    <property type="molecule type" value="Genomic_DNA"/>
</dbReference>
<accession>A0A644T7W5</accession>